<gene>
    <name evidence="1" type="ORF">GCM10022231_17430</name>
</gene>
<keyword evidence="2" id="KW-1185">Reference proteome</keyword>
<protein>
    <submittedName>
        <fullName evidence="1">Uncharacterized protein</fullName>
    </submittedName>
</protein>
<name>A0ABP7P390_9ACTN</name>
<organism evidence="1 2">
    <name type="scientific">Gordonia caeni</name>
    <dbReference type="NCBI Taxonomy" id="1007097"/>
    <lineage>
        <taxon>Bacteria</taxon>
        <taxon>Bacillati</taxon>
        <taxon>Actinomycetota</taxon>
        <taxon>Actinomycetes</taxon>
        <taxon>Mycobacteriales</taxon>
        <taxon>Gordoniaceae</taxon>
        <taxon>Gordonia</taxon>
    </lineage>
</organism>
<comment type="caution">
    <text evidence="1">The sequence shown here is derived from an EMBL/GenBank/DDBJ whole genome shotgun (WGS) entry which is preliminary data.</text>
</comment>
<sequence length="62" mass="6096">MVAQSSVGVVAALVDVGAVSQKSEGIVEMGAGVGVVAVVGVDTPVEAVEFAEDAVLFSFEDG</sequence>
<proteinExistence type="predicted"/>
<evidence type="ECO:0000313" key="2">
    <source>
        <dbReference type="Proteomes" id="UP001418444"/>
    </source>
</evidence>
<dbReference type="RefSeq" id="WP_344782689.1">
    <property type="nucleotide sequence ID" value="NZ_BAAAZW010000004.1"/>
</dbReference>
<dbReference type="Proteomes" id="UP001418444">
    <property type="component" value="Unassembled WGS sequence"/>
</dbReference>
<dbReference type="EMBL" id="BAAAZW010000004">
    <property type="protein sequence ID" value="GAA3958418.1"/>
    <property type="molecule type" value="Genomic_DNA"/>
</dbReference>
<evidence type="ECO:0000313" key="1">
    <source>
        <dbReference type="EMBL" id="GAA3958418.1"/>
    </source>
</evidence>
<accession>A0ABP7P390</accession>
<reference evidence="2" key="1">
    <citation type="journal article" date="2019" name="Int. J. Syst. Evol. Microbiol.">
        <title>The Global Catalogue of Microorganisms (GCM) 10K type strain sequencing project: providing services to taxonomists for standard genome sequencing and annotation.</title>
        <authorList>
            <consortium name="The Broad Institute Genomics Platform"/>
            <consortium name="The Broad Institute Genome Sequencing Center for Infectious Disease"/>
            <person name="Wu L."/>
            <person name="Ma J."/>
        </authorList>
    </citation>
    <scope>NUCLEOTIDE SEQUENCE [LARGE SCALE GENOMIC DNA]</scope>
    <source>
        <strain evidence="2">JCM 16923</strain>
    </source>
</reference>